<keyword evidence="4" id="KW-1185">Reference proteome</keyword>
<name>A0A429Z7V8_9ENTE</name>
<sequence>MVKHSFATPITILIVLVSLVGGFYQTASIAVAASLPSYSGVSFYEDEEQVPETPDPTPTPEEPLKDHDYLNQLRQKLPQMGEQQRFILLAIGVILVLLSVWWKHRHKNREEASDDS</sequence>
<organism evidence="3 4">
    <name type="scientific">Vagococcus humatus</name>
    <dbReference type="NCBI Taxonomy" id="1889241"/>
    <lineage>
        <taxon>Bacteria</taxon>
        <taxon>Bacillati</taxon>
        <taxon>Bacillota</taxon>
        <taxon>Bacilli</taxon>
        <taxon>Lactobacillales</taxon>
        <taxon>Enterococcaceae</taxon>
        <taxon>Vagococcus</taxon>
    </lineage>
</organism>
<keyword evidence="2" id="KW-0472">Membrane</keyword>
<feature type="transmembrane region" description="Helical" evidence="2">
    <location>
        <begin position="86"/>
        <end position="102"/>
    </location>
</feature>
<proteinExistence type="predicted"/>
<protein>
    <submittedName>
        <fullName evidence="3">Uncharacterized protein</fullName>
    </submittedName>
</protein>
<reference evidence="3 4" key="1">
    <citation type="submission" date="2018-03" db="EMBL/GenBank/DDBJ databases">
        <authorList>
            <person name="Gulvik C.A."/>
        </authorList>
    </citation>
    <scope>NUCLEOTIDE SEQUENCE [LARGE SCALE GENOMIC DNA]</scope>
    <source>
        <strain evidence="3 4">JCM 31581</strain>
    </source>
</reference>
<dbReference type="EMBL" id="PXZH01000001">
    <property type="protein sequence ID" value="RST89799.1"/>
    <property type="molecule type" value="Genomic_DNA"/>
</dbReference>
<feature type="region of interest" description="Disordered" evidence="1">
    <location>
        <begin position="45"/>
        <end position="65"/>
    </location>
</feature>
<comment type="caution">
    <text evidence="3">The sequence shown here is derived from an EMBL/GenBank/DDBJ whole genome shotgun (WGS) entry which is preliminary data.</text>
</comment>
<evidence type="ECO:0000256" key="2">
    <source>
        <dbReference type="SAM" id="Phobius"/>
    </source>
</evidence>
<evidence type="ECO:0000313" key="3">
    <source>
        <dbReference type="EMBL" id="RST89799.1"/>
    </source>
</evidence>
<accession>A0A429Z7V8</accession>
<evidence type="ECO:0000313" key="4">
    <source>
        <dbReference type="Proteomes" id="UP000277864"/>
    </source>
</evidence>
<dbReference type="RefSeq" id="WP_125942409.1">
    <property type="nucleotide sequence ID" value="NZ_PXZH01000001.1"/>
</dbReference>
<keyword evidence="2" id="KW-0812">Transmembrane</keyword>
<dbReference type="Proteomes" id="UP000277864">
    <property type="component" value="Unassembled WGS sequence"/>
</dbReference>
<keyword evidence="2" id="KW-1133">Transmembrane helix</keyword>
<dbReference type="AlphaFoldDB" id="A0A429Z7V8"/>
<evidence type="ECO:0000256" key="1">
    <source>
        <dbReference type="SAM" id="MobiDB-lite"/>
    </source>
</evidence>
<gene>
    <name evidence="3" type="ORF">C7P63_01595</name>
</gene>